<dbReference type="GO" id="GO:0019867">
    <property type="term" value="C:outer membrane"/>
    <property type="evidence" value="ECO:0007669"/>
    <property type="project" value="InterPro"/>
</dbReference>
<protein>
    <submittedName>
        <fullName evidence="7">PilN family type IVB pilus formation outer membrane protein</fullName>
    </submittedName>
</protein>
<dbReference type="Pfam" id="PF07655">
    <property type="entry name" value="Secretin_N_2"/>
    <property type="match status" value="1"/>
</dbReference>
<comment type="caution">
    <text evidence="7">The sequence shown here is derived from an EMBL/GenBank/DDBJ whole genome shotgun (WGS) entry which is preliminary data.</text>
</comment>
<sequence length="545" mass="58185">MEKNYRLLLPVLAVAMVSACAPLERIDRQMQQAAQDREQAQKHLRQMETPRPVVREAPRQWVNLEPLAENRVPGKAVPDCAITLNRQGAISLNEVAQRIVSVCGVPVTVTPDATMALGTREGGKTEQIQGQIPVPDANGMLPLASMGAAQAVPVRSTGAGALNGLNWSGSLSGLLDSLSSRLGLSWRYEGGKVLFYYLETRSFPVEFMDAQAEFRSRVVSGTTSTAGVTGGQSGNAIGGDSNTSQTTTMEVKASLYADLQKSVETMLTPSLGRMFLSAGQLTVTDSPQVLEAVERFVAGRNRELNRQVVLNVEVLNVESRNKDQLGIDWKAVFKNSNLKLSLTSAFTGAAENAMSGGLSIVDGTLADSSAFIRALSTQGRVSLVTKQASTTSNMTPLPMQVAEQEDYVAQVTAQSTANVGTATSIQPATITTGFNMTLLPYIKADGRNLQLQFSISLSDPPSRRTFTSGESSVELLNTKLKTVNQRVNLKSGQTIVLSGFQQTSRKADKQGVATPGFFGLGGGQKGEDGETMLVILITPIILGEV</sequence>
<dbReference type="RefSeq" id="WP_108546392.1">
    <property type="nucleotide sequence ID" value="NZ_PYJM01000012.1"/>
</dbReference>
<dbReference type="PANTHER" id="PTHR30332">
    <property type="entry name" value="PROBABLE GENERAL SECRETION PATHWAY PROTEIN D"/>
    <property type="match status" value="1"/>
</dbReference>
<evidence type="ECO:0000313" key="7">
    <source>
        <dbReference type="EMBL" id="PUA41490.1"/>
    </source>
</evidence>
<evidence type="ECO:0000256" key="4">
    <source>
        <dbReference type="SAM" id="MobiDB-lite"/>
    </source>
</evidence>
<feature type="domain" description="Secretin N-terminal" evidence="6">
    <location>
        <begin position="200"/>
        <end position="280"/>
    </location>
</feature>
<accession>A0A2T6GBG5</accession>
<feature type="region of interest" description="Disordered" evidence="4">
    <location>
        <begin position="223"/>
        <end position="244"/>
    </location>
</feature>
<gene>
    <name evidence="7" type="ORF">C5U62_31470</name>
</gene>
<dbReference type="AlphaFoldDB" id="A0A2T6GBG5"/>
<evidence type="ECO:0000259" key="5">
    <source>
        <dbReference type="Pfam" id="PF00263"/>
    </source>
</evidence>
<keyword evidence="3" id="KW-0472">Membrane</keyword>
<organism evidence="7 8">
    <name type="scientific">Pseudomonas protegens</name>
    <dbReference type="NCBI Taxonomy" id="380021"/>
    <lineage>
        <taxon>Bacteria</taxon>
        <taxon>Pseudomonadati</taxon>
        <taxon>Pseudomonadota</taxon>
        <taxon>Gammaproteobacteria</taxon>
        <taxon>Pseudomonadales</taxon>
        <taxon>Pseudomonadaceae</taxon>
        <taxon>Pseudomonas</taxon>
    </lineage>
</organism>
<dbReference type="InterPro" id="IPR050810">
    <property type="entry name" value="Bact_Secretion_Sys_Channel"/>
</dbReference>
<proteinExistence type="predicted"/>
<evidence type="ECO:0000256" key="1">
    <source>
        <dbReference type="ARBA" id="ARBA00004370"/>
    </source>
</evidence>
<evidence type="ECO:0000256" key="3">
    <source>
        <dbReference type="ARBA" id="ARBA00023136"/>
    </source>
</evidence>
<comment type="subcellular location">
    <subcellularLocation>
        <location evidence="1">Membrane</location>
    </subcellularLocation>
</comment>
<dbReference type="GO" id="GO:0009306">
    <property type="term" value="P:protein secretion"/>
    <property type="evidence" value="ECO:0007669"/>
    <property type="project" value="InterPro"/>
</dbReference>
<feature type="compositionally biased region" description="Gly residues" evidence="4">
    <location>
        <begin position="228"/>
        <end position="237"/>
    </location>
</feature>
<evidence type="ECO:0000259" key="6">
    <source>
        <dbReference type="Pfam" id="PF07655"/>
    </source>
</evidence>
<dbReference type="InterPro" id="IPR013359">
    <property type="entry name" value="Pilus_4B_PilN"/>
</dbReference>
<evidence type="ECO:0000313" key="8">
    <source>
        <dbReference type="Proteomes" id="UP000244178"/>
    </source>
</evidence>
<dbReference type="GO" id="GO:0009297">
    <property type="term" value="P:pilus assembly"/>
    <property type="evidence" value="ECO:0007669"/>
    <property type="project" value="InterPro"/>
</dbReference>
<dbReference type="NCBIfam" id="TIGR02520">
    <property type="entry name" value="pilus_B_mal_scr"/>
    <property type="match status" value="1"/>
</dbReference>
<evidence type="ECO:0000256" key="2">
    <source>
        <dbReference type="ARBA" id="ARBA00022729"/>
    </source>
</evidence>
<reference evidence="7 8" key="1">
    <citation type="submission" date="2018-03" db="EMBL/GenBank/DDBJ databases">
        <title>Draft genome sequence of the plant growth promoting rhizobacterium Pseudomonas protegens strain BNJ-SS-45 isolated from wheat (Triticum aestivum) rhizosphere.</title>
        <authorList>
            <person name="Bajpai A."/>
            <person name="Shende K."/>
            <person name="Meena N."/>
            <person name="Upadhyayula S.R."/>
            <person name="Suravajhala P."/>
            <person name="Medicherla K.M."/>
            <person name="Johri B.N."/>
        </authorList>
    </citation>
    <scope>NUCLEOTIDE SEQUENCE [LARGE SCALE GENOMIC DNA]</scope>
    <source>
        <strain evidence="7 8">BNJ-SS-45</strain>
    </source>
</reference>
<dbReference type="EMBL" id="PYJM01000012">
    <property type="protein sequence ID" value="PUA41490.1"/>
    <property type="molecule type" value="Genomic_DNA"/>
</dbReference>
<dbReference type="PANTHER" id="PTHR30332:SF24">
    <property type="entry name" value="SECRETIN GSPD-RELATED"/>
    <property type="match status" value="1"/>
</dbReference>
<dbReference type="Proteomes" id="UP000244178">
    <property type="component" value="Unassembled WGS sequence"/>
</dbReference>
<dbReference type="Pfam" id="PF00263">
    <property type="entry name" value="Secretin"/>
    <property type="match status" value="1"/>
</dbReference>
<dbReference type="PROSITE" id="PS51257">
    <property type="entry name" value="PROKAR_LIPOPROTEIN"/>
    <property type="match status" value="1"/>
</dbReference>
<dbReference type="InterPro" id="IPR011514">
    <property type="entry name" value="Secretin_N_2"/>
</dbReference>
<keyword evidence="2" id="KW-0732">Signal</keyword>
<dbReference type="InterPro" id="IPR004846">
    <property type="entry name" value="T2SS/T3SS_dom"/>
</dbReference>
<name>A0A2T6GBG5_9PSED</name>
<feature type="domain" description="Type II/III secretion system secretin-like" evidence="5">
    <location>
        <begin position="374"/>
        <end position="542"/>
    </location>
</feature>